<accession>A0ACB9QV20</accession>
<gene>
    <name evidence="1" type="ORF">MLD38_019012</name>
</gene>
<reference evidence="2" key="1">
    <citation type="journal article" date="2023" name="Front. Plant Sci.">
        <title>Chromosomal-level genome assembly of Melastoma candidum provides insights into trichome evolution.</title>
        <authorList>
            <person name="Zhong Y."/>
            <person name="Wu W."/>
            <person name="Sun C."/>
            <person name="Zou P."/>
            <person name="Liu Y."/>
            <person name="Dai S."/>
            <person name="Zhou R."/>
        </authorList>
    </citation>
    <scope>NUCLEOTIDE SEQUENCE [LARGE SCALE GENOMIC DNA]</scope>
</reference>
<comment type="caution">
    <text evidence="1">The sequence shown here is derived from an EMBL/GenBank/DDBJ whole genome shotgun (WGS) entry which is preliminary data.</text>
</comment>
<dbReference type="Proteomes" id="UP001057402">
    <property type="component" value="Chromosome 5"/>
</dbReference>
<dbReference type="EMBL" id="CM042884">
    <property type="protein sequence ID" value="KAI4370692.1"/>
    <property type="molecule type" value="Genomic_DNA"/>
</dbReference>
<protein>
    <submittedName>
        <fullName evidence="1">Uncharacterized protein</fullName>
    </submittedName>
</protein>
<evidence type="ECO:0000313" key="1">
    <source>
        <dbReference type="EMBL" id="KAI4370692.1"/>
    </source>
</evidence>
<keyword evidence="2" id="KW-1185">Reference proteome</keyword>
<evidence type="ECO:0000313" key="2">
    <source>
        <dbReference type="Proteomes" id="UP001057402"/>
    </source>
</evidence>
<name>A0ACB9QV20_9MYRT</name>
<organism evidence="1 2">
    <name type="scientific">Melastoma candidum</name>
    <dbReference type="NCBI Taxonomy" id="119954"/>
    <lineage>
        <taxon>Eukaryota</taxon>
        <taxon>Viridiplantae</taxon>
        <taxon>Streptophyta</taxon>
        <taxon>Embryophyta</taxon>
        <taxon>Tracheophyta</taxon>
        <taxon>Spermatophyta</taxon>
        <taxon>Magnoliopsida</taxon>
        <taxon>eudicotyledons</taxon>
        <taxon>Gunneridae</taxon>
        <taxon>Pentapetalae</taxon>
        <taxon>rosids</taxon>
        <taxon>malvids</taxon>
        <taxon>Myrtales</taxon>
        <taxon>Melastomataceae</taxon>
        <taxon>Melastomatoideae</taxon>
        <taxon>Melastomateae</taxon>
        <taxon>Melastoma</taxon>
    </lineage>
</organism>
<sequence>MKFGNLHVPKGVIVWALTVKLHRDPEIWGPDVEHFNPERFIEGVNGVCKLPQVLIPFGFGPGIRLGQNLALAELKILIAMIVSLFLLSLSPK</sequence>
<proteinExistence type="predicted"/>